<evidence type="ECO:0000259" key="1">
    <source>
        <dbReference type="Pfam" id="PF07176"/>
    </source>
</evidence>
<dbReference type="Pfam" id="PF07176">
    <property type="entry name" value="DUF1400"/>
    <property type="match status" value="1"/>
</dbReference>
<reference evidence="3" key="1">
    <citation type="submission" date="2016-02" db="EMBL/GenBank/DDBJ databases">
        <authorList>
            <person name="liu f."/>
        </authorList>
    </citation>
    <scope>NUCLEOTIDE SEQUENCE [LARGE SCALE GENOMIC DNA]</scope>
</reference>
<accession>A0A164YZ27</accession>
<gene>
    <name evidence="2" type="ORF">FLM9_1567</name>
</gene>
<dbReference type="AlphaFoldDB" id="A0A164YZ27"/>
<feature type="domain" description="DUF1400" evidence="1">
    <location>
        <begin position="8"/>
        <end position="113"/>
    </location>
</feature>
<organism evidence="2 3">
    <name type="scientific">Candidatus Synechococcus spongiarum</name>
    <dbReference type="NCBI Taxonomy" id="431041"/>
    <lineage>
        <taxon>Bacteria</taxon>
        <taxon>Bacillati</taxon>
        <taxon>Cyanobacteriota</taxon>
        <taxon>Cyanophyceae</taxon>
        <taxon>Synechococcales</taxon>
        <taxon>Synechococcaceae</taxon>
        <taxon>Synechococcus</taxon>
    </lineage>
</organism>
<dbReference type="EMBL" id="FITM01000167">
    <property type="protein sequence ID" value="SAY39416.1"/>
    <property type="molecule type" value="Genomic_DNA"/>
</dbReference>
<protein>
    <submittedName>
        <fullName evidence="2">Possible Protein phosphatase 2C</fullName>
    </submittedName>
</protein>
<evidence type="ECO:0000313" key="3">
    <source>
        <dbReference type="Proteomes" id="UP000182631"/>
    </source>
</evidence>
<evidence type="ECO:0000313" key="2">
    <source>
        <dbReference type="EMBL" id="SAY39416.1"/>
    </source>
</evidence>
<proteinExistence type="predicted"/>
<dbReference type="InterPro" id="IPR010802">
    <property type="entry name" value="DUF1400"/>
</dbReference>
<sequence>MAGDPFEKVSAEEVSRFINTGRANRNLKQLIDSSGWTRAELQAGLQKSYQVSLVSINRFLRSGTGEKFLSFVTSGYTPLSANTNPSQALRSAIIEDASDGFISALGIMEALPVDFSVSGNLSICARQVQVSPQQRTSTLSFYLFLPACLHASQNVR</sequence>
<name>A0A164YZ27_9SYNE</name>
<dbReference type="Proteomes" id="UP000182631">
    <property type="component" value="Unassembled WGS sequence"/>
</dbReference>
<keyword evidence="3" id="KW-1185">Reference proteome</keyword>